<dbReference type="PROSITE" id="PS50893">
    <property type="entry name" value="ABC_TRANSPORTER_2"/>
    <property type="match status" value="1"/>
</dbReference>
<dbReference type="FunFam" id="3.40.50.300:FF:000224">
    <property type="entry name" value="Energy-coupling factor transporter ATP-binding protein EcfA"/>
    <property type="match status" value="1"/>
</dbReference>
<keyword evidence="5" id="KW-0547">Nucleotide-binding</keyword>
<dbReference type="GO" id="GO:0016887">
    <property type="term" value="F:ATP hydrolysis activity"/>
    <property type="evidence" value="ECO:0007669"/>
    <property type="project" value="InterPro"/>
</dbReference>
<evidence type="ECO:0000256" key="1">
    <source>
        <dbReference type="ARBA" id="ARBA00004202"/>
    </source>
</evidence>
<evidence type="ECO:0000256" key="3">
    <source>
        <dbReference type="ARBA" id="ARBA00022448"/>
    </source>
</evidence>
<evidence type="ECO:0000256" key="4">
    <source>
        <dbReference type="ARBA" id="ARBA00022475"/>
    </source>
</evidence>
<evidence type="ECO:0000259" key="9">
    <source>
        <dbReference type="PROSITE" id="PS50893"/>
    </source>
</evidence>
<dbReference type="GO" id="GO:0043190">
    <property type="term" value="C:ATP-binding cassette (ABC) transporter complex"/>
    <property type="evidence" value="ECO:0007669"/>
    <property type="project" value="TreeGrafter"/>
</dbReference>
<evidence type="ECO:0000256" key="8">
    <source>
        <dbReference type="ARBA" id="ARBA00023136"/>
    </source>
</evidence>
<keyword evidence="4" id="KW-1003">Cell membrane</keyword>
<name>A0A292IIQ5_9MOLU</name>
<keyword evidence="8" id="KW-0472">Membrane</keyword>
<dbReference type="InterPro" id="IPR050095">
    <property type="entry name" value="ECF_ABC_transporter_ATP-bd"/>
</dbReference>
<proteinExistence type="inferred from homology"/>
<dbReference type="PROSITE" id="PS00211">
    <property type="entry name" value="ABC_TRANSPORTER_1"/>
    <property type="match status" value="1"/>
</dbReference>
<keyword evidence="7" id="KW-1278">Translocase</keyword>
<dbReference type="GO" id="GO:0005524">
    <property type="term" value="F:ATP binding"/>
    <property type="evidence" value="ECO:0007669"/>
    <property type="project" value="UniProtKB-KW"/>
</dbReference>
<dbReference type="Proteomes" id="UP000261764">
    <property type="component" value="Chromosome I"/>
</dbReference>
<dbReference type="InterPro" id="IPR015856">
    <property type="entry name" value="ABC_transpr_CbiO/EcfA_su"/>
</dbReference>
<reference evidence="10 11" key="1">
    <citation type="journal article" date="2015" name="Clin. Infect. Dis.">
        <title>Genomic Investigations unmask Mycoplasma amphoriforme, a new respiratory pathogen.</title>
        <authorList>
            <person name="Gillespie S.H."/>
            <person name="Ling C.L."/>
            <person name="Oravcova K."/>
            <person name="Pinheiro M."/>
            <person name="Wells L."/>
            <person name="Bryant J.M."/>
            <person name="McHugh T.D."/>
            <person name="Bebear C."/>
            <person name="Webster D."/>
            <person name="Harris S.R."/>
            <person name="Seth-Smith H.M."/>
            <person name="Thomson N.R."/>
        </authorList>
    </citation>
    <scope>NUCLEOTIDE SEQUENCE [LARGE SCALE GENOMIC DNA]</scope>
    <source>
        <strain evidence="10 11">A39</strain>
    </source>
</reference>
<dbReference type="NCBIfam" id="NF010153">
    <property type="entry name" value="PRK13631.1"/>
    <property type="match status" value="1"/>
</dbReference>
<evidence type="ECO:0000256" key="2">
    <source>
        <dbReference type="ARBA" id="ARBA00005417"/>
    </source>
</evidence>
<dbReference type="SMART" id="SM00382">
    <property type="entry name" value="AAA"/>
    <property type="match status" value="1"/>
</dbReference>
<dbReference type="AlphaFoldDB" id="A0A292IIQ5"/>
<evidence type="ECO:0000313" key="10">
    <source>
        <dbReference type="EMBL" id="CDN40397.1"/>
    </source>
</evidence>
<dbReference type="RefSeq" id="WP_343251742.1">
    <property type="nucleotide sequence ID" value="NZ_HG937516.1"/>
</dbReference>
<organism evidence="10 11">
    <name type="scientific">Mycoplasma amphoriforme A39</name>
    <dbReference type="NCBI Taxonomy" id="572419"/>
    <lineage>
        <taxon>Bacteria</taxon>
        <taxon>Bacillati</taxon>
        <taxon>Mycoplasmatota</taxon>
        <taxon>Mollicutes</taxon>
        <taxon>Mycoplasmataceae</taxon>
        <taxon>Mycoplasma</taxon>
    </lineage>
</organism>
<dbReference type="InterPro" id="IPR003439">
    <property type="entry name" value="ABC_transporter-like_ATP-bd"/>
</dbReference>
<dbReference type="CDD" id="cd03225">
    <property type="entry name" value="ABC_cobalt_CbiO_domain1"/>
    <property type="match status" value="1"/>
</dbReference>
<keyword evidence="6" id="KW-0067">ATP-binding</keyword>
<dbReference type="KEGG" id="mamp:MAMA39_02740"/>
<dbReference type="SUPFAM" id="SSF52540">
    <property type="entry name" value="P-loop containing nucleoside triphosphate hydrolases"/>
    <property type="match status" value="1"/>
</dbReference>
<protein>
    <recommendedName>
        <fullName evidence="9">ABC transporter domain-containing protein</fullName>
    </recommendedName>
</protein>
<comment type="subcellular location">
    <subcellularLocation>
        <location evidence="1">Cell membrane</location>
        <topology evidence="1">Peripheral membrane protein</topology>
    </subcellularLocation>
</comment>
<dbReference type="InterPro" id="IPR027417">
    <property type="entry name" value="P-loop_NTPase"/>
</dbReference>
<comment type="similarity">
    <text evidence="2">Belongs to the ABC transporter superfamily.</text>
</comment>
<dbReference type="GO" id="GO:0042626">
    <property type="term" value="F:ATPase-coupled transmembrane transporter activity"/>
    <property type="evidence" value="ECO:0007669"/>
    <property type="project" value="TreeGrafter"/>
</dbReference>
<evidence type="ECO:0000313" key="11">
    <source>
        <dbReference type="Proteomes" id="UP000261764"/>
    </source>
</evidence>
<dbReference type="PANTHER" id="PTHR43553">
    <property type="entry name" value="HEAVY METAL TRANSPORTER"/>
    <property type="match status" value="1"/>
</dbReference>
<evidence type="ECO:0000256" key="7">
    <source>
        <dbReference type="ARBA" id="ARBA00022967"/>
    </source>
</evidence>
<dbReference type="Gene3D" id="3.40.50.300">
    <property type="entry name" value="P-loop containing nucleotide triphosphate hydrolases"/>
    <property type="match status" value="1"/>
</dbReference>
<dbReference type="InterPro" id="IPR017871">
    <property type="entry name" value="ABC_transporter-like_CS"/>
</dbReference>
<gene>
    <name evidence="10" type="ORF">MAMA39_02740</name>
</gene>
<keyword evidence="11" id="KW-1185">Reference proteome</keyword>
<feature type="domain" description="ABC transporter" evidence="9">
    <location>
        <begin position="17"/>
        <end position="260"/>
    </location>
</feature>
<accession>A0A292IIQ5</accession>
<sequence>MYKKQKLISPLVGDEILKVTNLKCVFDENTPDAFKALDDINFTFKKNKVYAIIGDSGSGKSTLVTHFNGLLVPKYGNIWVRNIYVGGKRGKIKEFKKLRKTISMVFQFPEYQLFKDTVLKDIAFGPIALGSTKQKGYQLAEKYLKIMGLDSSFLEKSPFELSGGQKRRVAIAGILAIESEMIIFDEPTAGLDPDGEREMMKIILDAKKADKTLFVITHQMEKVLEIADEILMLAEGKVLDHGTPYEIFTNKELLSKTSIKPPPVIKVINQLSQADERFQKLYELKPKTVNELAEGILEILGE</sequence>
<dbReference type="Pfam" id="PF00005">
    <property type="entry name" value="ABC_tran"/>
    <property type="match status" value="1"/>
</dbReference>
<dbReference type="EMBL" id="HG937516">
    <property type="protein sequence ID" value="CDN40397.1"/>
    <property type="molecule type" value="Genomic_DNA"/>
</dbReference>
<keyword evidence="3" id="KW-0813">Transport</keyword>
<dbReference type="PANTHER" id="PTHR43553:SF27">
    <property type="entry name" value="ENERGY-COUPLING FACTOR TRANSPORTER ATP-BINDING PROTEIN ECFA2"/>
    <property type="match status" value="1"/>
</dbReference>
<dbReference type="InterPro" id="IPR003593">
    <property type="entry name" value="AAA+_ATPase"/>
</dbReference>
<evidence type="ECO:0000256" key="5">
    <source>
        <dbReference type="ARBA" id="ARBA00022741"/>
    </source>
</evidence>
<evidence type="ECO:0000256" key="6">
    <source>
        <dbReference type="ARBA" id="ARBA00022840"/>
    </source>
</evidence>